<dbReference type="AlphaFoldDB" id="A0AA35RZH1"/>
<evidence type="ECO:0000313" key="1">
    <source>
        <dbReference type="EMBL" id="CAI8020610.1"/>
    </source>
</evidence>
<protein>
    <submittedName>
        <fullName evidence="1">Uncharacterized protein</fullName>
    </submittedName>
</protein>
<keyword evidence="2" id="KW-1185">Reference proteome</keyword>
<gene>
    <name evidence="1" type="ORF">GBAR_LOCUS12313</name>
</gene>
<sequence>MWNSVDDAENAPVSVCTATGNQGAPSAVSDENGGVFFVWSDYRNDPNFYTSAQLYAQRINAEGNALWEKDGIPICELRVNQQQPYCIPDGSGGFIAAWWDERDIFADIYAQRINGNGEMLWNDENAQFQKGGIPVCTGAGVQRLPHIVPTGEAGETIIYWLDYREDFGDSTEDAIYAQRLDADGKPLWEINGIPVCHAPKEQITPQAVSTDSGAAIVVWSDARGQDYDIYIQRVP</sequence>
<name>A0AA35RZH1_GEOBA</name>
<evidence type="ECO:0000313" key="2">
    <source>
        <dbReference type="Proteomes" id="UP001174909"/>
    </source>
</evidence>
<reference evidence="1" key="1">
    <citation type="submission" date="2023-03" db="EMBL/GenBank/DDBJ databases">
        <authorList>
            <person name="Steffen K."/>
            <person name="Cardenas P."/>
        </authorList>
    </citation>
    <scope>NUCLEOTIDE SEQUENCE</scope>
</reference>
<accession>A0AA35RZH1</accession>
<comment type="caution">
    <text evidence="1">The sequence shown here is derived from an EMBL/GenBank/DDBJ whole genome shotgun (WGS) entry which is preliminary data.</text>
</comment>
<organism evidence="1 2">
    <name type="scientific">Geodia barretti</name>
    <name type="common">Barrett's horny sponge</name>
    <dbReference type="NCBI Taxonomy" id="519541"/>
    <lineage>
        <taxon>Eukaryota</taxon>
        <taxon>Metazoa</taxon>
        <taxon>Porifera</taxon>
        <taxon>Demospongiae</taxon>
        <taxon>Heteroscleromorpha</taxon>
        <taxon>Tetractinellida</taxon>
        <taxon>Astrophorina</taxon>
        <taxon>Geodiidae</taxon>
        <taxon>Geodia</taxon>
    </lineage>
</organism>
<dbReference type="Proteomes" id="UP001174909">
    <property type="component" value="Unassembled WGS sequence"/>
</dbReference>
<proteinExistence type="predicted"/>
<dbReference type="EMBL" id="CASHTH010001839">
    <property type="protein sequence ID" value="CAI8020610.1"/>
    <property type="molecule type" value="Genomic_DNA"/>
</dbReference>